<feature type="compositionally biased region" description="Low complexity" evidence="1">
    <location>
        <begin position="188"/>
        <end position="198"/>
    </location>
</feature>
<reference evidence="2 3" key="1">
    <citation type="submission" date="2023-12" db="EMBL/GenBank/DDBJ databases">
        <title>A high-quality genome assembly for Dillenia turbinata (Dilleniales).</title>
        <authorList>
            <person name="Chanderbali A."/>
        </authorList>
    </citation>
    <scope>NUCLEOTIDE SEQUENCE [LARGE SCALE GENOMIC DNA]</scope>
    <source>
        <strain evidence="2">LSX21</strain>
        <tissue evidence="2">Leaf</tissue>
    </source>
</reference>
<gene>
    <name evidence="2" type="ORF">RJ641_022236</name>
</gene>
<proteinExistence type="predicted"/>
<evidence type="ECO:0000313" key="2">
    <source>
        <dbReference type="EMBL" id="KAK6912635.1"/>
    </source>
</evidence>
<dbReference type="Proteomes" id="UP001370490">
    <property type="component" value="Unassembled WGS sequence"/>
</dbReference>
<feature type="compositionally biased region" description="Basic residues" evidence="1">
    <location>
        <begin position="163"/>
        <end position="178"/>
    </location>
</feature>
<accession>A0AAN8UBZ4</accession>
<evidence type="ECO:0000256" key="1">
    <source>
        <dbReference type="SAM" id="MobiDB-lite"/>
    </source>
</evidence>
<organism evidence="2 3">
    <name type="scientific">Dillenia turbinata</name>
    <dbReference type="NCBI Taxonomy" id="194707"/>
    <lineage>
        <taxon>Eukaryota</taxon>
        <taxon>Viridiplantae</taxon>
        <taxon>Streptophyta</taxon>
        <taxon>Embryophyta</taxon>
        <taxon>Tracheophyta</taxon>
        <taxon>Spermatophyta</taxon>
        <taxon>Magnoliopsida</taxon>
        <taxon>eudicotyledons</taxon>
        <taxon>Gunneridae</taxon>
        <taxon>Pentapetalae</taxon>
        <taxon>Dilleniales</taxon>
        <taxon>Dilleniaceae</taxon>
        <taxon>Dillenia</taxon>
    </lineage>
</organism>
<feature type="region of interest" description="Disordered" evidence="1">
    <location>
        <begin position="1"/>
        <end position="242"/>
    </location>
</feature>
<feature type="compositionally biased region" description="Low complexity" evidence="1">
    <location>
        <begin position="22"/>
        <end position="113"/>
    </location>
</feature>
<feature type="compositionally biased region" description="Polar residues" evidence="1">
    <location>
        <begin position="9"/>
        <end position="21"/>
    </location>
</feature>
<protein>
    <submittedName>
        <fullName evidence="2">Uncharacterized protein</fullName>
    </submittedName>
</protein>
<name>A0AAN8UBZ4_9MAGN</name>
<dbReference type="AlphaFoldDB" id="A0AAN8UBZ4"/>
<evidence type="ECO:0000313" key="3">
    <source>
        <dbReference type="Proteomes" id="UP001370490"/>
    </source>
</evidence>
<keyword evidence="3" id="KW-1185">Reference proteome</keyword>
<sequence length="430" mass="47225">MSPKRAMSKSMSISPRRNLSKSPSVSPKRNVRRSPSVSRSPPHSPQRSRSISQSPERYGSSRSPARSVSRSPARPNKGRSISRSPSRGRSRSPSESPRRSLSCRSPSRSPPRVLSRKSASRSPLRGSRRSISKSPVKLARRSMSRSSGRAPSRRTFSRSPARNTRRSYSRSPAVHRVRSPPSDRARSLSRSPSPGGSPKRIRRGRGFSERYSYARRYRTPTPDRSPVRYRHGGRSDRDSTFFSPLDIRVTGDIRHGDIEAHQEEEPLSGIEAGGVGPELQACLAVQPVTAADAMVAVVAPFAAVLQLRALDPVHLLVQRGSGHLLGAEAHPDQDPHGTPSLQNQRAKAGRGHLLIALLERRAWSLMEMDLRTLGICKVGVVLSFIMFISVGLSCSVNGLDASNFCADLPFLFISLVGWRSSQLHIKNSPV</sequence>
<comment type="caution">
    <text evidence="2">The sequence shown here is derived from an EMBL/GenBank/DDBJ whole genome shotgun (WGS) entry which is preliminary data.</text>
</comment>
<dbReference type="EMBL" id="JBAMMX010000027">
    <property type="protein sequence ID" value="KAK6912635.1"/>
    <property type="molecule type" value="Genomic_DNA"/>
</dbReference>